<dbReference type="Gene3D" id="3.30.70.330">
    <property type="match status" value="2"/>
</dbReference>
<evidence type="ECO:0000256" key="3">
    <source>
        <dbReference type="SAM" id="MobiDB-lite"/>
    </source>
</evidence>
<dbReference type="PANTHER" id="PTHR15481:SF0">
    <property type="entry name" value="LD23870P-RELATED"/>
    <property type="match status" value="1"/>
</dbReference>
<comment type="caution">
    <text evidence="5">The sequence shown here is derived from an EMBL/GenBank/DDBJ whole genome shotgun (WGS) entry which is preliminary data.</text>
</comment>
<dbReference type="OrthoDB" id="5970at2759"/>
<feature type="region of interest" description="Disordered" evidence="3">
    <location>
        <begin position="1"/>
        <end position="37"/>
    </location>
</feature>
<dbReference type="PROSITE" id="PS50102">
    <property type="entry name" value="RRM"/>
    <property type="match status" value="2"/>
</dbReference>
<feature type="domain" description="RRM" evidence="4">
    <location>
        <begin position="42"/>
        <end position="133"/>
    </location>
</feature>
<feature type="compositionally biased region" description="Basic and acidic residues" evidence="3">
    <location>
        <begin position="329"/>
        <end position="342"/>
    </location>
</feature>
<feature type="compositionally biased region" description="Basic and acidic residues" evidence="3">
    <location>
        <begin position="282"/>
        <end position="312"/>
    </location>
</feature>
<dbReference type="AlphaFoldDB" id="A0A9N8HAW5"/>
<sequence>MNEDDQSGEVKDTAPAPEESGDGVPAAAAAGGSSSEGPVSLRGVFLGNLSMGFRTEEVTEIFTKPIIPRDLPEDTYKPVAIDRVDLKRGYCFVFLKDVANMAEKEQVERFVSDINGMAVPNVSSALRAEFARGDGRVKRKEDERRRNIQPSETLFVVNFHEETTKKEDLEMLFGPFGELVRIDMKGNYAFVQFRTVDESMRAKEATNGGKLDRSVLTVEYVANRRGDQRFGGPGGGGGAGGGRGGGGGGWRGGDRDRDRRYDDRSSRGPSRGAPPSRYSGSRYDRDRSYDRDRGRGDRHDDRRGGSYRDRSPPARRRSRSRSRSNSPPRYDDRDKYDSRSRYEGGGGGGGWRDRRRSRSRERRPPSPGGYRDRDPADRGDRDFYRSDRGGSDRGYRG</sequence>
<dbReference type="Proteomes" id="UP001153069">
    <property type="component" value="Unassembled WGS sequence"/>
</dbReference>
<dbReference type="InterPro" id="IPR012677">
    <property type="entry name" value="Nucleotide-bd_a/b_plait_sf"/>
</dbReference>
<evidence type="ECO:0000313" key="6">
    <source>
        <dbReference type="Proteomes" id="UP001153069"/>
    </source>
</evidence>
<reference evidence="5" key="1">
    <citation type="submission" date="2020-06" db="EMBL/GenBank/DDBJ databases">
        <authorList>
            <consortium name="Plant Systems Biology data submission"/>
        </authorList>
    </citation>
    <scope>NUCLEOTIDE SEQUENCE</scope>
    <source>
        <strain evidence="5">D6</strain>
    </source>
</reference>
<organism evidence="5 6">
    <name type="scientific">Seminavis robusta</name>
    <dbReference type="NCBI Taxonomy" id="568900"/>
    <lineage>
        <taxon>Eukaryota</taxon>
        <taxon>Sar</taxon>
        <taxon>Stramenopiles</taxon>
        <taxon>Ochrophyta</taxon>
        <taxon>Bacillariophyta</taxon>
        <taxon>Bacillariophyceae</taxon>
        <taxon>Bacillariophycidae</taxon>
        <taxon>Naviculales</taxon>
        <taxon>Naviculaceae</taxon>
        <taxon>Seminavis</taxon>
    </lineage>
</organism>
<accession>A0A9N8HAW5</accession>
<feature type="compositionally biased region" description="Low complexity" evidence="3">
    <location>
        <begin position="267"/>
        <end position="281"/>
    </location>
</feature>
<dbReference type="GO" id="GO:0061574">
    <property type="term" value="C:ASAP complex"/>
    <property type="evidence" value="ECO:0007669"/>
    <property type="project" value="TreeGrafter"/>
</dbReference>
<evidence type="ECO:0000259" key="4">
    <source>
        <dbReference type="PROSITE" id="PS50102"/>
    </source>
</evidence>
<evidence type="ECO:0000256" key="2">
    <source>
        <dbReference type="PROSITE-ProRule" id="PRU00176"/>
    </source>
</evidence>
<keyword evidence="6" id="KW-1185">Reference proteome</keyword>
<feature type="region of interest" description="Disordered" evidence="3">
    <location>
        <begin position="224"/>
        <end position="397"/>
    </location>
</feature>
<feature type="compositionally biased region" description="Basic residues" evidence="3">
    <location>
        <begin position="313"/>
        <end position="322"/>
    </location>
</feature>
<proteinExistence type="predicted"/>
<dbReference type="GO" id="GO:0003723">
    <property type="term" value="F:RNA binding"/>
    <property type="evidence" value="ECO:0007669"/>
    <property type="project" value="UniProtKB-UniRule"/>
</dbReference>
<dbReference type="GO" id="GO:0000398">
    <property type="term" value="P:mRNA splicing, via spliceosome"/>
    <property type="evidence" value="ECO:0007669"/>
    <property type="project" value="TreeGrafter"/>
</dbReference>
<dbReference type="GO" id="GO:0005654">
    <property type="term" value="C:nucleoplasm"/>
    <property type="evidence" value="ECO:0007669"/>
    <property type="project" value="TreeGrafter"/>
</dbReference>
<feature type="compositionally biased region" description="Basic and acidic residues" evidence="3">
    <location>
        <begin position="370"/>
        <end position="397"/>
    </location>
</feature>
<dbReference type="Pfam" id="PF00076">
    <property type="entry name" value="RRM_1"/>
    <property type="match status" value="1"/>
</dbReference>
<dbReference type="InterPro" id="IPR000504">
    <property type="entry name" value="RRM_dom"/>
</dbReference>
<evidence type="ECO:0000313" key="5">
    <source>
        <dbReference type="EMBL" id="CAB9508178.1"/>
    </source>
</evidence>
<name>A0A9N8HAW5_9STRA</name>
<feature type="compositionally biased region" description="Low complexity" evidence="3">
    <location>
        <begin position="22"/>
        <end position="37"/>
    </location>
</feature>
<dbReference type="SMART" id="SM00360">
    <property type="entry name" value="RRM"/>
    <property type="match status" value="1"/>
</dbReference>
<dbReference type="InterPro" id="IPR035979">
    <property type="entry name" value="RBD_domain_sf"/>
</dbReference>
<feature type="domain" description="RRM" evidence="4">
    <location>
        <begin position="152"/>
        <end position="223"/>
    </location>
</feature>
<gene>
    <name evidence="5" type="ORF">SEMRO_336_G120390.1</name>
</gene>
<dbReference type="SUPFAM" id="SSF54928">
    <property type="entry name" value="RNA-binding domain, RBD"/>
    <property type="match status" value="1"/>
</dbReference>
<keyword evidence="1 2" id="KW-0694">RNA-binding</keyword>
<feature type="compositionally biased region" description="Basic and acidic residues" evidence="3">
    <location>
        <begin position="252"/>
        <end position="266"/>
    </location>
</feature>
<feature type="compositionally biased region" description="Gly residues" evidence="3">
    <location>
        <begin position="229"/>
        <end position="251"/>
    </location>
</feature>
<dbReference type="GO" id="GO:0005737">
    <property type="term" value="C:cytoplasm"/>
    <property type="evidence" value="ECO:0007669"/>
    <property type="project" value="TreeGrafter"/>
</dbReference>
<protein>
    <submittedName>
        <fullName evidence="5">Serine/arginine-rich splicing factor</fullName>
    </submittedName>
</protein>
<dbReference type="EMBL" id="CAICTM010000335">
    <property type="protein sequence ID" value="CAB9508178.1"/>
    <property type="molecule type" value="Genomic_DNA"/>
</dbReference>
<dbReference type="PANTHER" id="PTHR15481">
    <property type="entry name" value="RIBONUCLEIC ACID BINDING PROTEIN S1"/>
    <property type="match status" value="1"/>
</dbReference>
<evidence type="ECO:0000256" key="1">
    <source>
        <dbReference type="ARBA" id="ARBA00022884"/>
    </source>
</evidence>